<dbReference type="Proteomes" id="UP000295221">
    <property type="component" value="Unassembled WGS sequence"/>
</dbReference>
<dbReference type="EMBL" id="SLWK01000004">
    <property type="protein sequence ID" value="TCO08792.1"/>
    <property type="molecule type" value="Genomic_DNA"/>
</dbReference>
<organism evidence="2 3">
    <name type="scientific">Natronoflexus pectinivorans</name>
    <dbReference type="NCBI Taxonomy" id="682526"/>
    <lineage>
        <taxon>Bacteria</taxon>
        <taxon>Pseudomonadati</taxon>
        <taxon>Bacteroidota</taxon>
        <taxon>Bacteroidia</taxon>
        <taxon>Marinilabiliales</taxon>
        <taxon>Marinilabiliaceae</taxon>
        <taxon>Natronoflexus</taxon>
    </lineage>
</organism>
<comment type="caution">
    <text evidence="2">The sequence shown here is derived from an EMBL/GenBank/DDBJ whole genome shotgun (WGS) entry which is preliminary data.</text>
</comment>
<dbReference type="SUPFAM" id="SSF56037">
    <property type="entry name" value="PheT/TilS domain"/>
    <property type="match status" value="1"/>
</dbReference>
<dbReference type="InterPro" id="IPR020825">
    <property type="entry name" value="Phe-tRNA_synthase-like_B3/B4"/>
</dbReference>
<dbReference type="SMART" id="SM00873">
    <property type="entry name" value="B3_4"/>
    <property type="match status" value="1"/>
</dbReference>
<dbReference type="GO" id="GO:0003723">
    <property type="term" value="F:RNA binding"/>
    <property type="evidence" value="ECO:0007669"/>
    <property type="project" value="InterPro"/>
</dbReference>
<proteinExistence type="predicted"/>
<dbReference type="InterPro" id="IPR005146">
    <property type="entry name" value="B3/B4_tRNA-bd"/>
</dbReference>
<dbReference type="OrthoDB" id="9789812at2"/>
<evidence type="ECO:0000313" key="2">
    <source>
        <dbReference type="EMBL" id="TCO08792.1"/>
    </source>
</evidence>
<name>A0A4R2GJA2_9BACT</name>
<dbReference type="Pfam" id="PF03483">
    <property type="entry name" value="B3_4"/>
    <property type="match status" value="1"/>
</dbReference>
<accession>A0A4R2GJA2</accession>
<feature type="domain" description="B3/B4 tRNA-binding" evidence="1">
    <location>
        <begin position="61"/>
        <end position="210"/>
    </location>
</feature>
<keyword evidence="3" id="KW-1185">Reference proteome</keyword>
<protein>
    <submittedName>
        <fullName evidence="2">DNA/RNA-binding domain of Phe-tRNA-synthetase-like protein</fullName>
    </submittedName>
</protein>
<gene>
    <name evidence="2" type="ORF">EV194_104103</name>
</gene>
<dbReference type="RefSeq" id="WP_132433377.1">
    <property type="nucleotide sequence ID" value="NZ_SLWK01000004.1"/>
</dbReference>
<reference evidence="2 3" key="1">
    <citation type="submission" date="2019-03" db="EMBL/GenBank/DDBJ databases">
        <title>Genomic Encyclopedia of Type Strains, Phase IV (KMG-IV): sequencing the most valuable type-strain genomes for metagenomic binning, comparative biology and taxonomic classification.</title>
        <authorList>
            <person name="Goeker M."/>
        </authorList>
    </citation>
    <scope>NUCLEOTIDE SEQUENCE [LARGE SCALE GENOMIC DNA]</scope>
    <source>
        <strain evidence="2 3">DSM 24179</strain>
    </source>
</reference>
<evidence type="ECO:0000259" key="1">
    <source>
        <dbReference type="SMART" id="SM00873"/>
    </source>
</evidence>
<dbReference type="PANTHER" id="PTHR39209:SF2">
    <property type="entry name" value="CYTOPLASMIC PROTEIN"/>
    <property type="match status" value="1"/>
</dbReference>
<sequence length="222" mass="24324">MKIIINKQISDAFPAISFGCLTIHTEVKPSGEELVSAMNELCRMLTPDLSPESIRNHPVVAATKNAYRILGKDPNRYRPAAESLLRRLALGKGLYQVNNMVDILNMVSVKSGFSIGGYDADKISGNISFGVGKTDEPYEGIGRGVLNIENLPVFRDEIGAFGTSTSDSVRTMVTENTTRFLLIIPAYNGECEQLENAMEYAERLLAEFGKVKEITIGCQGLK</sequence>
<dbReference type="AlphaFoldDB" id="A0A4R2GJA2"/>
<dbReference type="Gene3D" id="3.50.40.10">
    <property type="entry name" value="Phenylalanyl-trna Synthetase, Chain B, domain 3"/>
    <property type="match status" value="1"/>
</dbReference>
<evidence type="ECO:0000313" key="3">
    <source>
        <dbReference type="Proteomes" id="UP000295221"/>
    </source>
</evidence>
<dbReference type="GO" id="GO:0004826">
    <property type="term" value="F:phenylalanine-tRNA ligase activity"/>
    <property type="evidence" value="ECO:0007669"/>
    <property type="project" value="InterPro"/>
</dbReference>
<dbReference type="PANTHER" id="PTHR39209">
    <property type="match status" value="1"/>
</dbReference>